<dbReference type="EMBL" id="CP071517">
    <property type="protein sequence ID" value="QSX76227.1"/>
    <property type="molecule type" value="Genomic_DNA"/>
</dbReference>
<evidence type="ECO:0000256" key="2">
    <source>
        <dbReference type="ARBA" id="ARBA00023125"/>
    </source>
</evidence>
<dbReference type="SMART" id="SM00347">
    <property type="entry name" value="HTH_MARR"/>
    <property type="match status" value="1"/>
</dbReference>
<sequence length="151" mass="16739">MKTLPIAACSGSTLGLLFRQVRDAMWGRMEYELANAGHELTFSQYITLKLLSFGPAGVTDLARAAELNPGAMTRLLDKLEARGIVARVADPADRRGININLTEAGQAMWLDVNQCGQRVRERAMDGMDDAQRELLMRMLEQVRDNLSLSDT</sequence>
<keyword evidence="2" id="KW-0238">DNA-binding</keyword>
<dbReference type="Proteomes" id="UP000663400">
    <property type="component" value="Chromosome"/>
</dbReference>
<dbReference type="InterPro" id="IPR039422">
    <property type="entry name" value="MarR/SlyA-like"/>
</dbReference>
<dbReference type="PRINTS" id="PR00598">
    <property type="entry name" value="HTHMARR"/>
</dbReference>
<dbReference type="PROSITE" id="PS50995">
    <property type="entry name" value="HTH_MARR_2"/>
    <property type="match status" value="1"/>
</dbReference>
<dbReference type="Gene3D" id="1.10.10.10">
    <property type="entry name" value="Winged helix-like DNA-binding domain superfamily/Winged helix DNA-binding domain"/>
    <property type="match status" value="1"/>
</dbReference>
<organism evidence="5 6">
    <name type="scientific">Lysobacter arenosi</name>
    <dbReference type="NCBI Taxonomy" id="2795387"/>
    <lineage>
        <taxon>Bacteria</taxon>
        <taxon>Pseudomonadati</taxon>
        <taxon>Pseudomonadota</taxon>
        <taxon>Gammaproteobacteria</taxon>
        <taxon>Lysobacterales</taxon>
        <taxon>Lysobacteraceae</taxon>
        <taxon>Lysobacter</taxon>
    </lineage>
</organism>
<evidence type="ECO:0000259" key="4">
    <source>
        <dbReference type="PROSITE" id="PS50995"/>
    </source>
</evidence>
<dbReference type="SUPFAM" id="SSF46785">
    <property type="entry name" value="Winged helix' DNA-binding domain"/>
    <property type="match status" value="1"/>
</dbReference>
<evidence type="ECO:0000256" key="1">
    <source>
        <dbReference type="ARBA" id="ARBA00023015"/>
    </source>
</evidence>
<reference evidence="5 6" key="1">
    <citation type="submission" date="2021-02" db="EMBL/GenBank/DDBJ databases">
        <title>Lysobacter arenosi sp. nov., isolated from soil of gangwondo yeongwol, south Korea.</title>
        <authorList>
            <person name="Kim K.R."/>
            <person name="Kim K.H."/>
            <person name="Jeon C.O."/>
        </authorList>
    </citation>
    <scope>NUCLEOTIDE SEQUENCE [LARGE SCALE GENOMIC DNA]</scope>
    <source>
        <strain evidence="5 6">R7</strain>
    </source>
</reference>
<gene>
    <name evidence="5" type="ORF">HIV01_006970</name>
</gene>
<evidence type="ECO:0000313" key="6">
    <source>
        <dbReference type="Proteomes" id="UP000663400"/>
    </source>
</evidence>
<proteinExistence type="predicted"/>
<dbReference type="RefSeq" id="WP_200605729.1">
    <property type="nucleotide sequence ID" value="NZ_CP071517.1"/>
</dbReference>
<evidence type="ECO:0000256" key="3">
    <source>
        <dbReference type="ARBA" id="ARBA00023163"/>
    </source>
</evidence>
<protein>
    <submittedName>
        <fullName evidence="5">MarR family transcriptional regulator</fullName>
    </submittedName>
</protein>
<dbReference type="InterPro" id="IPR000835">
    <property type="entry name" value="HTH_MarR-typ"/>
</dbReference>
<dbReference type="InterPro" id="IPR036390">
    <property type="entry name" value="WH_DNA-bd_sf"/>
</dbReference>
<keyword evidence="6" id="KW-1185">Reference proteome</keyword>
<dbReference type="InterPro" id="IPR036388">
    <property type="entry name" value="WH-like_DNA-bd_sf"/>
</dbReference>
<dbReference type="Pfam" id="PF01047">
    <property type="entry name" value="MarR"/>
    <property type="match status" value="1"/>
</dbReference>
<keyword evidence="1" id="KW-0805">Transcription regulation</keyword>
<feature type="domain" description="HTH marR-type" evidence="4">
    <location>
        <begin position="11"/>
        <end position="144"/>
    </location>
</feature>
<name>A0ABX7RGZ0_9GAMM</name>
<dbReference type="PANTHER" id="PTHR33164:SF64">
    <property type="entry name" value="TRANSCRIPTIONAL REGULATOR SLYA"/>
    <property type="match status" value="1"/>
</dbReference>
<accession>A0ABX7RGZ0</accession>
<evidence type="ECO:0000313" key="5">
    <source>
        <dbReference type="EMBL" id="QSX76227.1"/>
    </source>
</evidence>
<dbReference type="PANTHER" id="PTHR33164">
    <property type="entry name" value="TRANSCRIPTIONAL REGULATOR, MARR FAMILY"/>
    <property type="match status" value="1"/>
</dbReference>
<keyword evidence="3" id="KW-0804">Transcription</keyword>